<evidence type="ECO:0000256" key="1">
    <source>
        <dbReference type="SAM" id="SignalP"/>
    </source>
</evidence>
<keyword evidence="1" id="KW-0732">Signal</keyword>
<organism evidence="2 3">
    <name type="scientific">Vairimorpha necatrix</name>
    <dbReference type="NCBI Taxonomy" id="6039"/>
    <lineage>
        <taxon>Eukaryota</taxon>
        <taxon>Fungi</taxon>
        <taxon>Fungi incertae sedis</taxon>
        <taxon>Microsporidia</taxon>
        <taxon>Nosematidae</taxon>
        <taxon>Vairimorpha</taxon>
    </lineage>
</organism>
<feature type="signal peptide" evidence="1">
    <location>
        <begin position="1"/>
        <end position="18"/>
    </location>
</feature>
<reference evidence="2" key="1">
    <citation type="journal article" date="2024" name="BMC Genomics">
        <title>Functional annotation of a divergent genome using sequence and structure-based similarity.</title>
        <authorList>
            <person name="Svedberg D."/>
            <person name="Winiger R.R."/>
            <person name="Berg A."/>
            <person name="Sharma H."/>
            <person name="Tellgren-Roth C."/>
            <person name="Debrunner-Vossbrinck B.A."/>
            <person name="Vossbrinck C.R."/>
            <person name="Barandun J."/>
        </authorList>
    </citation>
    <scope>NUCLEOTIDE SEQUENCE</scope>
    <source>
        <strain evidence="2">Illinois isolate</strain>
    </source>
</reference>
<evidence type="ECO:0000313" key="2">
    <source>
        <dbReference type="EMBL" id="WUR02244.1"/>
    </source>
</evidence>
<protein>
    <submittedName>
        <fullName evidence="2">Uncharacterized protein</fullName>
    </submittedName>
</protein>
<dbReference type="EMBL" id="CP142726">
    <property type="protein sequence ID" value="WUR02244.1"/>
    <property type="molecule type" value="Genomic_DNA"/>
</dbReference>
<keyword evidence="3" id="KW-1185">Reference proteome</keyword>
<gene>
    <name evidence="2" type="ORF">VNE69_01183</name>
</gene>
<dbReference type="GeneID" id="90540047"/>
<dbReference type="RefSeq" id="XP_065328389.1">
    <property type="nucleotide sequence ID" value="XM_065472317.1"/>
</dbReference>
<feature type="chain" id="PRO_5043904121" evidence="1">
    <location>
        <begin position="19"/>
        <end position="311"/>
    </location>
</feature>
<dbReference type="KEGG" id="vnx:VNE69_01183"/>
<dbReference type="Proteomes" id="UP001334084">
    <property type="component" value="Chromosome 1"/>
</dbReference>
<name>A0AAX4J8F9_9MICR</name>
<sequence>MEIIKVIFLFVLVKTRHSLYENVNNDAMEKLKTGDFMSIDVSTPEKYLAISANFYEGAVTFGMSNGTVENNIDYDLGRFKVFTRNKSVVDIIIEMETEIELLFDVSNYYSIHYKQTNIVIKTIFCHLLLYKKVIDIDKFSTIIYNSEYSETKIAELTKKFLSNIRMSLFDDFSYLLTLCLLLETETYINENEFEENTLFGLLKEIGIVNVEFKNVFKCRVLSSHINLLEVFYEIANIHNTNYTFNNEAIVYHICKISALFTGLSSINIYYDVINDNINIKQDEIIAEYNLDKKDITKNNEIITKKLIENSI</sequence>
<evidence type="ECO:0000313" key="3">
    <source>
        <dbReference type="Proteomes" id="UP001334084"/>
    </source>
</evidence>
<accession>A0AAX4J8F9</accession>
<dbReference type="AlphaFoldDB" id="A0AAX4J8F9"/>
<proteinExistence type="predicted"/>